<protein>
    <submittedName>
        <fullName evidence="1">Uncharacterized protein</fullName>
    </submittedName>
</protein>
<evidence type="ECO:0000313" key="2">
    <source>
        <dbReference type="Proteomes" id="UP000016932"/>
    </source>
</evidence>
<dbReference type="AlphaFoldDB" id="M3AZU7"/>
<organism evidence="1 2">
    <name type="scientific">Pseudocercospora fijiensis (strain CIRAD86)</name>
    <name type="common">Black leaf streak disease fungus</name>
    <name type="synonym">Mycosphaerella fijiensis</name>
    <dbReference type="NCBI Taxonomy" id="383855"/>
    <lineage>
        <taxon>Eukaryota</taxon>
        <taxon>Fungi</taxon>
        <taxon>Dikarya</taxon>
        <taxon>Ascomycota</taxon>
        <taxon>Pezizomycotina</taxon>
        <taxon>Dothideomycetes</taxon>
        <taxon>Dothideomycetidae</taxon>
        <taxon>Mycosphaerellales</taxon>
        <taxon>Mycosphaerellaceae</taxon>
        <taxon>Pseudocercospora</taxon>
    </lineage>
</organism>
<name>M3AZU7_PSEFD</name>
<dbReference type="RefSeq" id="XP_007926139.1">
    <property type="nucleotide sequence ID" value="XM_007927948.1"/>
</dbReference>
<dbReference type="VEuPathDB" id="FungiDB:MYCFIDRAFT_174244"/>
<keyword evidence="2" id="KW-1185">Reference proteome</keyword>
<evidence type="ECO:0000313" key="1">
    <source>
        <dbReference type="EMBL" id="EME82688.1"/>
    </source>
</evidence>
<dbReference type="HOGENOM" id="CLU_2688860_0_0_1"/>
<gene>
    <name evidence="1" type="ORF">MYCFIDRAFT_174244</name>
</gene>
<dbReference type="GeneID" id="19333147"/>
<reference evidence="1 2" key="1">
    <citation type="journal article" date="2012" name="PLoS Pathog.">
        <title>Diverse lifestyles and strategies of plant pathogenesis encoded in the genomes of eighteen Dothideomycetes fungi.</title>
        <authorList>
            <person name="Ohm R.A."/>
            <person name="Feau N."/>
            <person name="Henrissat B."/>
            <person name="Schoch C.L."/>
            <person name="Horwitz B.A."/>
            <person name="Barry K.W."/>
            <person name="Condon B.J."/>
            <person name="Copeland A.C."/>
            <person name="Dhillon B."/>
            <person name="Glaser F."/>
            <person name="Hesse C.N."/>
            <person name="Kosti I."/>
            <person name="LaButti K."/>
            <person name="Lindquist E.A."/>
            <person name="Lucas S."/>
            <person name="Salamov A.A."/>
            <person name="Bradshaw R.E."/>
            <person name="Ciuffetti L."/>
            <person name="Hamelin R.C."/>
            <person name="Kema G.H.J."/>
            <person name="Lawrence C."/>
            <person name="Scott J.A."/>
            <person name="Spatafora J.W."/>
            <person name="Turgeon B.G."/>
            <person name="de Wit P.J.G.M."/>
            <person name="Zhong S."/>
            <person name="Goodwin S.B."/>
            <person name="Grigoriev I.V."/>
        </authorList>
    </citation>
    <scope>NUCLEOTIDE SEQUENCE [LARGE SCALE GENOMIC DNA]</scope>
    <source>
        <strain evidence="1 2">CIRAD86</strain>
    </source>
</reference>
<sequence>MSDEIMSDEISLWCRYQPNPTSQQRMRSVHTNASTTLGLGPGSIEIVMMRTWRLNSFKLEDTNTQWIWSEGREQ</sequence>
<dbReference type="Proteomes" id="UP000016932">
    <property type="component" value="Unassembled WGS sequence"/>
</dbReference>
<accession>M3AZU7</accession>
<dbReference type="KEGG" id="pfj:MYCFIDRAFT_174244"/>
<dbReference type="EMBL" id="KB446558">
    <property type="protein sequence ID" value="EME82688.1"/>
    <property type="molecule type" value="Genomic_DNA"/>
</dbReference>
<proteinExistence type="predicted"/>